<dbReference type="InParanoid" id="A0A0D2JBP6"/>
<protein>
    <submittedName>
        <fullName evidence="9">Methyltransferase</fullName>
    </submittedName>
</protein>
<dbReference type="GO" id="GO:0008168">
    <property type="term" value="F:methyltransferase activity"/>
    <property type="evidence" value="ECO:0007669"/>
    <property type="project" value="UniProtKB-KW"/>
</dbReference>
<evidence type="ECO:0000256" key="3">
    <source>
        <dbReference type="ARBA" id="ARBA00022475"/>
    </source>
</evidence>
<dbReference type="FunCoup" id="A0A0D2JBP6">
    <property type="interactions" value="114"/>
</dbReference>
<dbReference type="PANTHER" id="PTHR33778:SF1">
    <property type="entry name" value="MAGNESIUM TRANSPORTER YHID-RELATED"/>
    <property type="match status" value="1"/>
</dbReference>
<evidence type="ECO:0000313" key="9">
    <source>
        <dbReference type="EMBL" id="KIX15549.1"/>
    </source>
</evidence>
<dbReference type="InterPro" id="IPR003416">
    <property type="entry name" value="MgtC/SapB/SrpB/YhiD_fam"/>
</dbReference>
<comment type="subcellular location">
    <subcellularLocation>
        <location evidence="1">Cell membrane</location>
        <topology evidence="1">Multi-pass membrane protein</topology>
    </subcellularLocation>
</comment>
<keyword evidence="9" id="KW-0808">Transferase</keyword>
<feature type="transmembrane region" description="Helical" evidence="7">
    <location>
        <begin position="12"/>
        <end position="29"/>
    </location>
</feature>
<accession>A0A0D2JBP6</accession>
<dbReference type="PRINTS" id="PR01837">
    <property type="entry name" value="MGTCSAPBPROT"/>
</dbReference>
<name>A0A0D2JBP6_9BACT</name>
<evidence type="ECO:0000259" key="8">
    <source>
        <dbReference type="Pfam" id="PF02308"/>
    </source>
</evidence>
<keyword evidence="4 7" id="KW-0812">Transmembrane</keyword>
<dbReference type="STRING" id="1429043.X474_02210"/>
<evidence type="ECO:0000256" key="2">
    <source>
        <dbReference type="ARBA" id="ARBA00009298"/>
    </source>
</evidence>
<comment type="caution">
    <text evidence="9">The sequence shown here is derived from an EMBL/GenBank/DDBJ whole genome shotgun (WGS) entry which is preliminary data.</text>
</comment>
<feature type="transmembrane region" description="Helical" evidence="7">
    <location>
        <begin position="126"/>
        <end position="143"/>
    </location>
</feature>
<dbReference type="Proteomes" id="UP000032233">
    <property type="component" value="Unassembled WGS sequence"/>
</dbReference>
<dbReference type="GO" id="GO:0005886">
    <property type="term" value="C:plasma membrane"/>
    <property type="evidence" value="ECO:0007669"/>
    <property type="project" value="UniProtKB-SubCell"/>
</dbReference>
<evidence type="ECO:0000256" key="5">
    <source>
        <dbReference type="ARBA" id="ARBA00022989"/>
    </source>
</evidence>
<evidence type="ECO:0000256" key="4">
    <source>
        <dbReference type="ARBA" id="ARBA00022692"/>
    </source>
</evidence>
<keyword evidence="10" id="KW-1185">Reference proteome</keyword>
<dbReference type="InterPro" id="IPR049177">
    <property type="entry name" value="MgtC_SapB_SrpB_YhiD_N"/>
</dbReference>
<dbReference type="GO" id="GO:0032259">
    <property type="term" value="P:methylation"/>
    <property type="evidence" value="ECO:0007669"/>
    <property type="project" value="UniProtKB-KW"/>
</dbReference>
<evidence type="ECO:0000256" key="6">
    <source>
        <dbReference type="ARBA" id="ARBA00023136"/>
    </source>
</evidence>
<evidence type="ECO:0000256" key="1">
    <source>
        <dbReference type="ARBA" id="ARBA00004651"/>
    </source>
</evidence>
<feature type="transmembrane region" description="Helical" evidence="7">
    <location>
        <begin position="41"/>
        <end position="59"/>
    </location>
</feature>
<keyword evidence="6 7" id="KW-0472">Membrane</keyword>
<comment type="similarity">
    <text evidence="2">Belongs to the MgtC/SapB family.</text>
</comment>
<dbReference type="EMBL" id="AZAC01000002">
    <property type="protein sequence ID" value="KIX15549.1"/>
    <property type="molecule type" value="Genomic_DNA"/>
</dbReference>
<feature type="domain" description="MgtC/SapB/SrpB/YhiD N-terminal" evidence="8">
    <location>
        <begin position="17"/>
        <end position="147"/>
    </location>
</feature>
<reference evidence="9 10" key="1">
    <citation type="submission" date="2013-11" db="EMBL/GenBank/DDBJ databases">
        <title>Metagenomic analysis of a methanogenic consortium involved in long chain n-alkane degradation.</title>
        <authorList>
            <person name="Davidova I.A."/>
            <person name="Callaghan A.V."/>
            <person name="Wawrik B."/>
            <person name="Pruitt S."/>
            <person name="Marks C."/>
            <person name="Duncan K.E."/>
            <person name="Suflita J.M."/>
        </authorList>
    </citation>
    <scope>NUCLEOTIDE SEQUENCE [LARGE SCALE GENOMIC DNA]</scope>
    <source>
        <strain evidence="9 10">SPR</strain>
    </source>
</reference>
<dbReference type="AlphaFoldDB" id="A0A0D2JBP6"/>
<dbReference type="PANTHER" id="PTHR33778">
    <property type="entry name" value="PROTEIN MGTC"/>
    <property type="match status" value="1"/>
</dbReference>
<sequence length="234" mass="25592">MFTQIPSQELIMIGRIALATILGLFIGLERERHSRAAGLRTCMMVAMAGALVMSLSIYLGTSFSPFGEESVFRIDPARLPSYALAGMGFLGAGAIIQGKRSAIGITTAAAMWTCTGVGLAVGAGLYLPSIAAVLLTILALTIMRRLELLITRSQFVTLTVETEGTDPDDLIHELFKEYRANLNFTGRERCLESNRVIFTYSLAITSGRKWQGMLKSLEEMPKVLCYSWQQSEVP</sequence>
<keyword evidence="5 7" id="KW-1133">Transmembrane helix</keyword>
<organism evidence="9 10">
    <name type="scientific">Dethiosulfatarculus sandiegensis</name>
    <dbReference type="NCBI Taxonomy" id="1429043"/>
    <lineage>
        <taxon>Bacteria</taxon>
        <taxon>Pseudomonadati</taxon>
        <taxon>Thermodesulfobacteriota</taxon>
        <taxon>Desulfarculia</taxon>
        <taxon>Desulfarculales</taxon>
        <taxon>Desulfarculaceae</taxon>
        <taxon>Dethiosulfatarculus</taxon>
    </lineage>
</organism>
<keyword evidence="3" id="KW-1003">Cell membrane</keyword>
<keyword evidence="9" id="KW-0489">Methyltransferase</keyword>
<proteinExistence type="inferred from homology"/>
<dbReference type="Pfam" id="PF02308">
    <property type="entry name" value="MgtC"/>
    <property type="match status" value="1"/>
</dbReference>
<evidence type="ECO:0000256" key="7">
    <source>
        <dbReference type="SAM" id="Phobius"/>
    </source>
</evidence>
<dbReference type="OrthoDB" id="9811198at2"/>
<gene>
    <name evidence="9" type="ORF">X474_02210</name>
</gene>
<dbReference type="RefSeq" id="WP_044346438.1">
    <property type="nucleotide sequence ID" value="NZ_AZAC01000002.1"/>
</dbReference>
<evidence type="ECO:0000313" key="10">
    <source>
        <dbReference type="Proteomes" id="UP000032233"/>
    </source>
</evidence>
<feature type="transmembrane region" description="Helical" evidence="7">
    <location>
        <begin position="79"/>
        <end position="96"/>
    </location>
</feature>